<name>A0ABR4HAE5_9EURO</name>
<evidence type="ECO:0000256" key="1">
    <source>
        <dbReference type="SAM" id="MobiDB-lite"/>
    </source>
</evidence>
<feature type="compositionally biased region" description="Polar residues" evidence="1">
    <location>
        <begin position="116"/>
        <end position="125"/>
    </location>
</feature>
<organism evidence="2 3">
    <name type="scientific">Aspergillus cavernicola</name>
    <dbReference type="NCBI Taxonomy" id="176166"/>
    <lineage>
        <taxon>Eukaryota</taxon>
        <taxon>Fungi</taxon>
        <taxon>Dikarya</taxon>
        <taxon>Ascomycota</taxon>
        <taxon>Pezizomycotina</taxon>
        <taxon>Eurotiomycetes</taxon>
        <taxon>Eurotiomycetidae</taxon>
        <taxon>Eurotiales</taxon>
        <taxon>Aspergillaceae</taxon>
        <taxon>Aspergillus</taxon>
        <taxon>Aspergillus subgen. Nidulantes</taxon>
    </lineage>
</organism>
<keyword evidence="3" id="KW-1185">Reference proteome</keyword>
<comment type="caution">
    <text evidence="2">The sequence shown here is derived from an EMBL/GenBank/DDBJ whole genome shotgun (WGS) entry which is preliminary data.</text>
</comment>
<reference evidence="2 3" key="1">
    <citation type="submission" date="2024-07" db="EMBL/GenBank/DDBJ databases">
        <title>Section-level genome sequencing and comparative genomics of Aspergillus sections Usti and Cavernicolus.</title>
        <authorList>
            <consortium name="Lawrence Berkeley National Laboratory"/>
            <person name="Nybo J.L."/>
            <person name="Vesth T.C."/>
            <person name="Theobald S."/>
            <person name="Frisvad J.C."/>
            <person name="Larsen T.O."/>
            <person name="Kjaerboelling I."/>
            <person name="Rothschild-Mancinelli K."/>
            <person name="Lyhne E.K."/>
            <person name="Kogle M.E."/>
            <person name="Barry K."/>
            <person name="Clum A."/>
            <person name="Na H."/>
            <person name="Ledsgaard L."/>
            <person name="Lin J."/>
            <person name="Lipzen A."/>
            <person name="Kuo A."/>
            <person name="Riley R."/>
            <person name="Mondo S."/>
            <person name="LaButti K."/>
            <person name="Haridas S."/>
            <person name="Pangalinan J."/>
            <person name="Salamov A.A."/>
            <person name="Simmons B.A."/>
            <person name="Magnuson J.K."/>
            <person name="Chen J."/>
            <person name="Drula E."/>
            <person name="Henrissat B."/>
            <person name="Wiebenga A."/>
            <person name="Lubbers R.J."/>
            <person name="Gomes A.C."/>
            <person name="Makela M.R."/>
            <person name="Stajich J."/>
            <person name="Grigoriev I.V."/>
            <person name="Mortensen U.H."/>
            <person name="De vries R.P."/>
            <person name="Baker S.E."/>
            <person name="Andersen M.R."/>
        </authorList>
    </citation>
    <scope>NUCLEOTIDE SEQUENCE [LARGE SCALE GENOMIC DNA]</scope>
    <source>
        <strain evidence="2 3">CBS 600.67</strain>
    </source>
</reference>
<evidence type="ECO:0000313" key="3">
    <source>
        <dbReference type="Proteomes" id="UP001610335"/>
    </source>
</evidence>
<feature type="region of interest" description="Disordered" evidence="1">
    <location>
        <begin position="91"/>
        <end position="130"/>
    </location>
</feature>
<protein>
    <submittedName>
        <fullName evidence="2">Uncharacterized protein</fullName>
    </submittedName>
</protein>
<gene>
    <name evidence="2" type="ORF">BDW59DRAFT_41442</name>
</gene>
<accession>A0ABR4HAE5</accession>
<sequence length="625" mass="71416">MCGGPNMDDSVGEPGPDISTDEDPSSVTDAPLSDEHSANYMYHEPPYRAYDEDEMIADQPDASEAHRPHDDADAPREQQLLEEAINDLLSTPVSTHNDPENALDSSDGELVAPDRSPSQPSTISTEPFPDYEPCEIEIPSVIYEAQADAYEYALSRIADHLNGFRGNEEGTIALNGPTFSVEDNGTYISGEVSTVTLRSIHACTELTHHDHFCTLNETRKLAIRSKINFFLSMLREGVSDHLRRRFMAMSNMVIDLEFIFFRSKNFPKVPMDYVTPNDLNRVQASGTEMVKYLSRMGGYVHQQRHTANIALYFITEIAGDTTLTTLDRFKRMAEIVIQPHRFLNRARSGEQHFLELLFEFYETFFYDDFHVMYNNYLVEHLPNIPIQVREISYLLNTVYKVLVRLIEDYERLVAINNIIGNRFIRPTVQELSTGPFVSQEYLRQHRCLPTPEPAGHQGSQNDLAQNLHADEVYSPSAHIARLLPPILPHLTRAQGHNNSNNNLPSIVSHVASSSPPNHPIEEYHPAHLPVQNAHAWEFQHRSHQIHEQLDTLEAQLRRARLVHEPEQILRFHPQVDGRPFVQPYAQRSPDVNCPNHRAHYHAQFAHHHYAHQPMEPTQPRMPPRS</sequence>
<dbReference type="Proteomes" id="UP001610335">
    <property type="component" value="Unassembled WGS sequence"/>
</dbReference>
<evidence type="ECO:0000313" key="2">
    <source>
        <dbReference type="EMBL" id="KAL2812436.1"/>
    </source>
</evidence>
<dbReference type="EMBL" id="JBFXLS010000182">
    <property type="protein sequence ID" value="KAL2812436.1"/>
    <property type="molecule type" value="Genomic_DNA"/>
</dbReference>
<feature type="region of interest" description="Disordered" evidence="1">
    <location>
        <begin position="1"/>
        <end position="74"/>
    </location>
</feature>
<proteinExistence type="predicted"/>
<feature type="compositionally biased region" description="Basic and acidic residues" evidence="1">
    <location>
        <begin position="63"/>
        <end position="74"/>
    </location>
</feature>